<evidence type="ECO:0000256" key="5">
    <source>
        <dbReference type="ARBA" id="ARBA00022676"/>
    </source>
</evidence>
<comment type="pathway">
    <text evidence="2">Protein modification; protein glycosylation.</text>
</comment>
<name>A0AAF3FFX8_9BILA</name>
<evidence type="ECO:0000259" key="13">
    <source>
        <dbReference type="Pfam" id="PF02434"/>
    </source>
</evidence>
<dbReference type="InterPro" id="IPR003378">
    <property type="entry name" value="Fringe-like_glycosylTrfase"/>
</dbReference>
<dbReference type="Proteomes" id="UP000887575">
    <property type="component" value="Unassembled WGS sequence"/>
</dbReference>
<dbReference type="Pfam" id="PF02434">
    <property type="entry name" value="Fringe"/>
    <property type="match status" value="1"/>
</dbReference>
<comment type="subcellular location">
    <subcellularLocation>
        <location evidence="1">Membrane</location>
        <topology evidence="1">Single-pass type II membrane protein</topology>
    </subcellularLocation>
</comment>
<dbReference type="WBParaSite" id="MBELARI_LOCUS4791">
    <property type="protein sequence ID" value="MBELARI_LOCUS4791"/>
    <property type="gene ID" value="MBELARI_LOCUS4791"/>
</dbReference>
<dbReference type="Gene3D" id="3.90.550.50">
    <property type="match status" value="1"/>
</dbReference>
<dbReference type="PANTHER" id="PTHR23033">
    <property type="entry name" value="BETA1,3-GALACTOSYLTRANSFERASE"/>
    <property type="match status" value="1"/>
</dbReference>
<keyword evidence="14" id="KW-1185">Reference proteome</keyword>
<dbReference type="InterPro" id="IPR026050">
    <property type="entry name" value="C1GALT1/C1GALT1_chp1"/>
</dbReference>
<evidence type="ECO:0000256" key="4">
    <source>
        <dbReference type="ARBA" id="ARBA00012557"/>
    </source>
</evidence>
<evidence type="ECO:0000256" key="9">
    <source>
        <dbReference type="ARBA" id="ARBA00022968"/>
    </source>
</evidence>
<reference evidence="15" key="1">
    <citation type="submission" date="2024-02" db="UniProtKB">
        <authorList>
            <consortium name="WormBaseParasite"/>
        </authorList>
    </citation>
    <scope>IDENTIFICATION</scope>
</reference>
<evidence type="ECO:0000256" key="6">
    <source>
        <dbReference type="ARBA" id="ARBA00022679"/>
    </source>
</evidence>
<feature type="region of interest" description="Disordered" evidence="12">
    <location>
        <begin position="67"/>
        <end position="90"/>
    </location>
</feature>
<comment type="similarity">
    <text evidence="3">Belongs to the glycosyltransferase 31 family. Beta3-Gal-T subfamily.</text>
</comment>
<evidence type="ECO:0000256" key="10">
    <source>
        <dbReference type="ARBA" id="ARBA00022989"/>
    </source>
</evidence>
<keyword evidence="5" id="KW-0328">Glycosyltransferase</keyword>
<dbReference type="PANTHER" id="PTHR23033:SF14">
    <property type="entry name" value="GLYCOPROTEIN-N-ACETYLGALACTOSAMINE 3-BETA-GALACTOSYLTRANSFERASE 1-RELATED"/>
    <property type="match status" value="1"/>
</dbReference>
<keyword evidence="10" id="KW-1133">Transmembrane helix</keyword>
<keyword evidence="9" id="KW-0735">Signal-anchor</keyword>
<keyword evidence="11" id="KW-0472">Membrane</keyword>
<feature type="compositionally biased region" description="Basic and acidic residues" evidence="12">
    <location>
        <begin position="67"/>
        <end position="80"/>
    </location>
</feature>
<evidence type="ECO:0000313" key="14">
    <source>
        <dbReference type="Proteomes" id="UP000887575"/>
    </source>
</evidence>
<sequence length="410" mass="47706">MGIEKGKEERVFAESEWPRRLGGGGCMPRCDFRFWAGVLIGILLTLLYTEHRIANYVRVFDQLKHEKEEKGANNKPDLEQRPNFPDAQHLEDDMDDEHQIDFSGQKSKNEEPHLHEDHGLLHSHEQNNVTDVLFDRVQVLCWIMTHPTTKNIKKVTAVNETWTKRCNKVIYFNTYNNLSVETVELNFTEGRNYLWDKTKRVLVYLHKTYGTKYNWFFKADDDTFVVMENLRYLLSGHDPNEPHYIGCGFKLHKYFYNSGGAGYVLSRKALELFVTEALPKKECPQGAGGPEDFHLGKCLNSIGVNVTDTRDLTGKLRFLPLSAVSHFIDHLPSWLEKYLPYEYHHKAACCSNLVVTFHYITPDMMYLLEFFTYHLSIFGRPAPYTVQNIGTTDEIFERIRQSSIDFTNKD</sequence>
<keyword evidence="8" id="KW-0547">Nucleotide-binding</keyword>
<evidence type="ECO:0000313" key="15">
    <source>
        <dbReference type="WBParaSite" id="MBELARI_LOCUS4791"/>
    </source>
</evidence>
<dbReference type="AlphaFoldDB" id="A0AAF3FFX8"/>
<dbReference type="GO" id="GO:0016020">
    <property type="term" value="C:membrane"/>
    <property type="evidence" value="ECO:0007669"/>
    <property type="project" value="UniProtKB-SubCell"/>
</dbReference>
<dbReference type="EC" id="2.4.1.122" evidence="4"/>
<dbReference type="GO" id="GO:0000166">
    <property type="term" value="F:nucleotide binding"/>
    <property type="evidence" value="ECO:0007669"/>
    <property type="project" value="UniProtKB-KW"/>
</dbReference>
<organism evidence="14 15">
    <name type="scientific">Mesorhabditis belari</name>
    <dbReference type="NCBI Taxonomy" id="2138241"/>
    <lineage>
        <taxon>Eukaryota</taxon>
        <taxon>Metazoa</taxon>
        <taxon>Ecdysozoa</taxon>
        <taxon>Nematoda</taxon>
        <taxon>Chromadorea</taxon>
        <taxon>Rhabditida</taxon>
        <taxon>Rhabditina</taxon>
        <taxon>Rhabditomorpha</taxon>
        <taxon>Rhabditoidea</taxon>
        <taxon>Rhabditidae</taxon>
        <taxon>Mesorhabditinae</taxon>
        <taxon>Mesorhabditis</taxon>
    </lineage>
</organism>
<evidence type="ECO:0000256" key="7">
    <source>
        <dbReference type="ARBA" id="ARBA00022692"/>
    </source>
</evidence>
<proteinExistence type="inferred from homology"/>
<evidence type="ECO:0000256" key="11">
    <source>
        <dbReference type="ARBA" id="ARBA00023136"/>
    </source>
</evidence>
<evidence type="ECO:0000256" key="3">
    <source>
        <dbReference type="ARBA" id="ARBA00006462"/>
    </source>
</evidence>
<evidence type="ECO:0000256" key="8">
    <source>
        <dbReference type="ARBA" id="ARBA00022741"/>
    </source>
</evidence>
<feature type="domain" description="Fringe-like glycosyltransferase" evidence="13">
    <location>
        <begin position="153"/>
        <end position="312"/>
    </location>
</feature>
<keyword evidence="6" id="KW-0808">Transferase</keyword>
<accession>A0AAF3FFX8</accession>
<protein>
    <recommendedName>
        <fullName evidence="4">N-acetylgalactosaminide beta-1,3-galactosyltransferase</fullName>
        <ecNumber evidence="4">2.4.1.122</ecNumber>
    </recommendedName>
</protein>
<evidence type="ECO:0000256" key="1">
    <source>
        <dbReference type="ARBA" id="ARBA00004606"/>
    </source>
</evidence>
<dbReference type="GO" id="GO:0016263">
    <property type="term" value="F:glycoprotein-N-acetylgalactosamine 3-beta-galactosyltransferase activity"/>
    <property type="evidence" value="ECO:0007669"/>
    <property type="project" value="UniProtKB-EC"/>
</dbReference>
<evidence type="ECO:0000256" key="12">
    <source>
        <dbReference type="SAM" id="MobiDB-lite"/>
    </source>
</evidence>
<keyword evidence="7" id="KW-0812">Transmembrane</keyword>
<evidence type="ECO:0000256" key="2">
    <source>
        <dbReference type="ARBA" id="ARBA00004922"/>
    </source>
</evidence>